<dbReference type="EMBL" id="CP131060">
    <property type="protein sequence ID" value="WNY25303.1"/>
    <property type="molecule type" value="Genomic_DNA"/>
</dbReference>
<gene>
    <name evidence="1" type="ORF">MsAc7_08520</name>
</gene>
<evidence type="ECO:0000313" key="1">
    <source>
        <dbReference type="EMBL" id="WNY25303.1"/>
    </source>
</evidence>
<reference evidence="1 2" key="1">
    <citation type="submission" date="2023-07" db="EMBL/GenBank/DDBJ databases">
        <title>Closed genoem sequence of Methanosarcinaceae archaeon Ac7.</title>
        <authorList>
            <person name="Poehlein A."/>
            <person name="Protasov E."/>
            <person name="Platt K."/>
            <person name="Reeh H."/>
            <person name="Daniel R."/>
            <person name="Brune A."/>
        </authorList>
    </citation>
    <scope>NUCLEOTIDE SEQUENCE [LARGE SCALE GENOMIC DNA]</scope>
    <source>
        <strain evidence="1 2">Ac7</strain>
    </source>
</reference>
<keyword evidence="2" id="KW-1185">Reference proteome</keyword>
<name>A0AA96V397_9EURY</name>
<dbReference type="Proteomes" id="UP001303587">
    <property type="component" value="Chromosome"/>
</dbReference>
<evidence type="ECO:0000313" key="2">
    <source>
        <dbReference type="Proteomes" id="UP001303587"/>
    </source>
</evidence>
<accession>A0AA96V397</accession>
<proteinExistence type="predicted"/>
<organism evidence="1 2">
    <name type="scientific">Methanolapillus millepedarum</name>
    <dbReference type="NCBI Taxonomy" id="3028296"/>
    <lineage>
        <taxon>Archaea</taxon>
        <taxon>Methanobacteriati</taxon>
        <taxon>Methanobacteriota</taxon>
        <taxon>Stenosarchaea group</taxon>
        <taxon>Methanomicrobia</taxon>
        <taxon>Methanosarcinales</taxon>
        <taxon>Methanosarcinaceae</taxon>
        <taxon>Methanolapillus</taxon>
    </lineage>
</organism>
<protein>
    <submittedName>
        <fullName evidence="1">Uncharacterized protein</fullName>
    </submittedName>
</protein>
<dbReference type="AlphaFoldDB" id="A0AA96V397"/>
<sequence length="147" mass="16697">MFLLKNSSLKNSSLRSEFFKGRGKSVSKSSLRERLPSVAWSYFLFFKIPSKPPRNINRKIPSLRSEFFKGGESLFPKVRCANGSLRSLDVYFLSSKSQANHPEKSNALRLIFSDFFKKIGIQRRQIQSGQQTADAIGTVNGRCNRNS</sequence>